<dbReference type="KEGG" id="usu:LVJ78_01350"/>
<dbReference type="InterPro" id="IPR050700">
    <property type="entry name" value="YIM1/Zinc_Alcohol_DH_Fams"/>
</dbReference>
<reference evidence="4" key="2">
    <citation type="submission" date="2021-12" db="EMBL/GenBank/DDBJ databases">
        <authorList>
            <person name="Veyrier F.J."/>
        </authorList>
    </citation>
    <scope>NUCLEOTIDE SEQUENCE</scope>
    <source>
        <strain evidence="4">1258/02</strain>
    </source>
</reference>
<feature type="domain" description="Enoyl reductase (ER)" evidence="2">
    <location>
        <begin position="13"/>
        <end position="333"/>
    </location>
</feature>
<dbReference type="RefSeq" id="WP_243650335.1">
    <property type="nucleotide sequence ID" value="NZ_CALJUB010000067.1"/>
</dbReference>
<evidence type="ECO:0000313" key="6">
    <source>
        <dbReference type="Proteomes" id="UP000829756"/>
    </source>
</evidence>
<dbReference type="InterPro" id="IPR002364">
    <property type="entry name" value="Quin_OxRdtase/zeta-crystal_CS"/>
</dbReference>
<dbReference type="SUPFAM" id="SSF50129">
    <property type="entry name" value="GroES-like"/>
    <property type="match status" value="1"/>
</dbReference>
<name>A0AAE9GXS0_9NEIS</name>
<evidence type="ECO:0000313" key="5">
    <source>
        <dbReference type="Proteomes" id="UP000294721"/>
    </source>
</evidence>
<evidence type="ECO:0000313" key="3">
    <source>
        <dbReference type="EMBL" id="TCP06939.1"/>
    </source>
</evidence>
<dbReference type="PANTHER" id="PTHR11695">
    <property type="entry name" value="ALCOHOL DEHYDROGENASE RELATED"/>
    <property type="match status" value="1"/>
</dbReference>
<sequence>MTTMKAMLIERYGKQQPLRLADVPVPAIGEHEILAEIHAASVNPVDFKIRDGKLKLLLHFDMPLILGNDFAGVVRAVGSKVQRFKVGDAVYGRPRKSNIGTFAQFIAAHEDDIAPKPANLSFEEAASVPLVGLTAYQALHDLMHLQAGQKILIQAGAGGVGTFAIQLAKSMGAYVATTAGEAGAPLVQSLGADRIINYHLENFAQVLHDYDAVLDTLGGEALLQSFQVLKPGGMVVSVSGIPDGRFARENGLGMFKTLLLSLASAKITRRAHQSGAAYRFLFMHPSGEQLRRITTLIETGKIVPVLDRVFPFAQAQQALDYAQSGRAKGKIVVKIK</sequence>
<reference evidence="4" key="3">
    <citation type="journal article" date="2022" name="Res Sq">
        <title>Evolution of multicellular longitudinally dividing oral cavity symbionts (Neisseriaceae).</title>
        <authorList>
            <person name="Nyongesa S."/>
            <person name="Weber P."/>
            <person name="Bernet E."/>
            <person name="Pullido F."/>
            <person name="Nieckarz M."/>
            <person name="Delaby M."/>
            <person name="Nieves C."/>
            <person name="Viehboeck T."/>
            <person name="Krause N."/>
            <person name="Rivera-Millot A."/>
            <person name="Nakamura A."/>
            <person name="Vischer N."/>
            <person name="VanNieuwenhze M."/>
            <person name="Brun Y."/>
            <person name="Cava F."/>
            <person name="Bulgheresi S."/>
            <person name="Veyrier F."/>
        </authorList>
    </citation>
    <scope>NUCLEOTIDE SEQUENCE</scope>
    <source>
        <strain evidence="4">1258/02</strain>
    </source>
</reference>
<reference evidence="3 5" key="1">
    <citation type="submission" date="2019-03" db="EMBL/GenBank/DDBJ databases">
        <title>Genomic Encyclopedia of Type Strains, Phase IV (KMG-IV): sequencing the most valuable type-strain genomes for metagenomic binning, comparative biology and taxonomic classification.</title>
        <authorList>
            <person name="Goeker M."/>
        </authorList>
    </citation>
    <scope>NUCLEOTIDE SEQUENCE [LARGE SCALE GENOMIC DNA]</scope>
    <source>
        <strain evidence="3 5">DSM 17474</strain>
    </source>
</reference>
<dbReference type="EMBL" id="SLXE01000009">
    <property type="protein sequence ID" value="TCP06939.1"/>
    <property type="molecule type" value="Genomic_DNA"/>
</dbReference>
<evidence type="ECO:0000313" key="4">
    <source>
        <dbReference type="EMBL" id="UOO79705.1"/>
    </source>
</evidence>
<dbReference type="Proteomes" id="UP000829756">
    <property type="component" value="Chromosome"/>
</dbReference>
<protein>
    <submittedName>
        <fullName evidence="3">Alcohol dehydrogenase</fullName>
    </submittedName>
    <submittedName>
        <fullName evidence="4">NADP-dependent oxidoreductase</fullName>
    </submittedName>
</protein>
<dbReference type="EMBL" id="CP091507">
    <property type="protein sequence ID" value="UOO79705.1"/>
    <property type="molecule type" value="Genomic_DNA"/>
</dbReference>
<dbReference type="GO" id="GO:0016491">
    <property type="term" value="F:oxidoreductase activity"/>
    <property type="evidence" value="ECO:0007669"/>
    <property type="project" value="UniProtKB-KW"/>
</dbReference>
<dbReference type="PANTHER" id="PTHR11695:SF294">
    <property type="entry name" value="RETICULON-4-INTERACTING PROTEIN 1, MITOCHONDRIAL"/>
    <property type="match status" value="1"/>
</dbReference>
<keyword evidence="1" id="KW-0560">Oxidoreductase</keyword>
<dbReference type="InterPro" id="IPR020843">
    <property type="entry name" value="ER"/>
</dbReference>
<dbReference type="Pfam" id="PF08240">
    <property type="entry name" value="ADH_N"/>
    <property type="match status" value="1"/>
</dbReference>
<dbReference type="GO" id="GO:0008270">
    <property type="term" value="F:zinc ion binding"/>
    <property type="evidence" value="ECO:0007669"/>
    <property type="project" value="InterPro"/>
</dbReference>
<dbReference type="Gene3D" id="3.90.180.10">
    <property type="entry name" value="Medium-chain alcohol dehydrogenases, catalytic domain"/>
    <property type="match status" value="1"/>
</dbReference>
<gene>
    <name evidence="3" type="ORF">EV680_10932</name>
    <name evidence="4" type="ORF">LVJ78_01350</name>
</gene>
<organism evidence="4 6">
    <name type="scientific">Uruburuella suis</name>
    <dbReference type="NCBI Taxonomy" id="252130"/>
    <lineage>
        <taxon>Bacteria</taxon>
        <taxon>Pseudomonadati</taxon>
        <taxon>Pseudomonadota</taxon>
        <taxon>Betaproteobacteria</taxon>
        <taxon>Neisseriales</taxon>
        <taxon>Neisseriaceae</taxon>
        <taxon>Uruburuella</taxon>
    </lineage>
</organism>
<dbReference type="Gene3D" id="3.40.50.720">
    <property type="entry name" value="NAD(P)-binding Rossmann-like Domain"/>
    <property type="match status" value="1"/>
</dbReference>
<accession>A0AAE9GXS0</accession>
<dbReference type="InterPro" id="IPR011032">
    <property type="entry name" value="GroES-like_sf"/>
</dbReference>
<dbReference type="Proteomes" id="UP000294721">
    <property type="component" value="Unassembled WGS sequence"/>
</dbReference>
<dbReference type="InterPro" id="IPR036291">
    <property type="entry name" value="NAD(P)-bd_dom_sf"/>
</dbReference>
<keyword evidence="5" id="KW-1185">Reference proteome</keyword>
<dbReference type="CDD" id="cd05289">
    <property type="entry name" value="MDR_like_2"/>
    <property type="match status" value="1"/>
</dbReference>
<proteinExistence type="predicted"/>
<dbReference type="InterPro" id="IPR013154">
    <property type="entry name" value="ADH-like_N"/>
</dbReference>
<dbReference type="AlphaFoldDB" id="A0AAE9GXS0"/>
<dbReference type="Pfam" id="PF13602">
    <property type="entry name" value="ADH_zinc_N_2"/>
    <property type="match status" value="1"/>
</dbReference>
<dbReference type="SUPFAM" id="SSF51735">
    <property type="entry name" value="NAD(P)-binding Rossmann-fold domains"/>
    <property type="match status" value="1"/>
</dbReference>
<evidence type="ECO:0000256" key="1">
    <source>
        <dbReference type="ARBA" id="ARBA00023002"/>
    </source>
</evidence>
<dbReference type="SMART" id="SM00829">
    <property type="entry name" value="PKS_ER"/>
    <property type="match status" value="1"/>
</dbReference>
<dbReference type="PROSITE" id="PS01162">
    <property type="entry name" value="QOR_ZETA_CRYSTAL"/>
    <property type="match status" value="1"/>
</dbReference>
<evidence type="ECO:0000259" key="2">
    <source>
        <dbReference type="SMART" id="SM00829"/>
    </source>
</evidence>